<gene>
    <name evidence="2" type="ORF">RchiOBHm_Chr2g0115711</name>
</gene>
<dbReference type="Gramene" id="PRQ48885">
    <property type="protein sequence ID" value="PRQ48885"/>
    <property type="gene ID" value="RchiOBHm_Chr2g0115711"/>
</dbReference>
<comment type="caution">
    <text evidence="2">The sequence shown here is derived from an EMBL/GenBank/DDBJ whole genome shotgun (WGS) entry which is preliminary data.</text>
</comment>
<dbReference type="EMBL" id="PDCK01000040">
    <property type="protein sequence ID" value="PRQ48885.1"/>
    <property type="molecule type" value="Genomic_DNA"/>
</dbReference>
<keyword evidence="3" id="KW-1185">Reference proteome</keyword>
<evidence type="ECO:0000313" key="3">
    <source>
        <dbReference type="Proteomes" id="UP000238479"/>
    </source>
</evidence>
<protein>
    <submittedName>
        <fullName evidence="2">Uncharacterized protein</fullName>
    </submittedName>
</protein>
<organism evidence="2 3">
    <name type="scientific">Rosa chinensis</name>
    <name type="common">China rose</name>
    <dbReference type="NCBI Taxonomy" id="74649"/>
    <lineage>
        <taxon>Eukaryota</taxon>
        <taxon>Viridiplantae</taxon>
        <taxon>Streptophyta</taxon>
        <taxon>Embryophyta</taxon>
        <taxon>Tracheophyta</taxon>
        <taxon>Spermatophyta</taxon>
        <taxon>Magnoliopsida</taxon>
        <taxon>eudicotyledons</taxon>
        <taxon>Gunneridae</taxon>
        <taxon>Pentapetalae</taxon>
        <taxon>rosids</taxon>
        <taxon>fabids</taxon>
        <taxon>Rosales</taxon>
        <taxon>Rosaceae</taxon>
        <taxon>Rosoideae</taxon>
        <taxon>Rosoideae incertae sedis</taxon>
        <taxon>Rosa</taxon>
    </lineage>
</organism>
<dbReference type="Proteomes" id="UP000238479">
    <property type="component" value="Chromosome 2"/>
</dbReference>
<evidence type="ECO:0000313" key="2">
    <source>
        <dbReference type="EMBL" id="PRQ48885.1"/>
    </source>
</evidence>
<feature type="compositionally biased region" description="Polar residues" evidence="1">
    <location>
        <begin position="31"/>
        <end position="45"/>
    </location>
</feature>
<feature type="region of interest" description="Disordered" evidence="1">
    <location>
        <begin position="19"/>
        <end position="59"/>
    </location>
</feature>
<sequence>MKSFRNQLIKQRRIHWRLQHQSGSWAPPEPTSQETPSFLFQSSPSGFEPKLKHKKPSQY</sequence>
<reference evidence="2 3" key="1">
    <citation type="journal article" date="2018" name="Nat. Genet.">
        <title>The Rosa genome provides new insights in the design of modern roses.</title>
        <authorList>
            <person name="Bendahmane M."/>
        </authorList>
    </citation>
    <scope>NUCLEOTIDE SEQUENCE [LARGE SCALE GENOMIC DNA]</scope>
    <source>
        <strain evidence="3">cv. Old Blush</strain>
    </source>
</reference>
<accession>A0A2P6RR18</accession>
<dbReference type="AlphaFoldDB" id="A0A2P6RR18"/>
<evidence type="ECO:0000256" key="1">
    <source>
        <dbReference type="SAM" id="MobiDB-lite"/>
    </source>
</evidence>
<proteinExistence type="predicted"/>
<name>A0A2P6RR18_ROSCH</name>